<evidence type="ECO:0000256" key="1">
    <source>
        <dbReference type="SAM" id="MobiDB-lite"/>
    </source>
</evidence>
<comment type="caution">
    <text evidence="2">The sequence shown here is derived from an EMBL/GenBank/DDBJ whole genome shotgun (WGS) entry which is preliminary data.</text>
</comment>
<name>A0ABV7VWE6_9GAMM</name>
<sequence length="331" mass="38839">MNSLVDSPFNSRIYSGWVRHRRFTAVNNTFRYRVFMVMLDLDEVDAIFKLSPFWSVRRWAAARFRRQDYFAGQQPLSQAARTAQDSQAAELKQAVISRFYQDTGLRASRVCVLTNLRYFGYLINPVSFYYCYDDNNRLLGTLAEITNTPWDQRFHYTLIEHQAEQAQATRAIAPSRVFSDAQQHKSEYRFAKSFHVSPFNPMQMSYRWVMQQPGDELLIHMENYAAADDKQQNQADDQPQRHFDATLRLTAEPFTRASMHRVIRQYPMMTLKVVAGIYWNALKLWLRRSPFYDHPHNDPEQTLRQQLSRSDHTAGQQPSSLSTALQKESLQ</sequence>
<keyword evidence="3" id="KW-1185">Reference proteome</keyword>
<dbReference type="Proteomes" id="UP001595722">
    <property type="component" value="Unassembled WGS sequence"/>
</dbReference>
<dbReference type="RefSeq" id="WP_376868008.1">
    <property type="nucleotide sequence ID" value="NZ_JBHRYB010000015.1"/>
</dbReference>
<dbReference type="Pfam" id="PF07103">
    <property type="entry name" value="DUF1365"/>
    <property type="match status" value="1"/>
</dbReference>
<dbReference type="PANTHER" id="PTHR33973">
    <property type="entry name" value="OS07G0153300 PROTEIN"/>
    <property type="match status" value="1"/>
</dbReference>
<dbReference type="EMBL" id="JBHRYB010000015">
    <property type="protein sequence ID" value="MFC3681544.1"/>
    <property type="molecule type" value="Genomic_DNA"/>
</dbReference>
<evidence type="ECO:0000313" key="3">
    <source>
        <dbReference type="Proteomes" id="UP001595722"/>
    </source>
</evidence>
<accession>A0ABV7VWE6</accession>
<feature type="region of interest" description="Disordered" evidence="1">
    <location>
        <begin position="296"/>
        <end position="331"/>
    </location>
</feature>
<dbReference type="PANTHER" id="PTHR33973:SF4">
    <property type="entry name" value="OS07G0153300 PROTEIN"/>
    <property type="match status" value="1"/>
</dbReference>
<reference evidence="3" key="1">
    <citation type="journal article" date="2019" name="Int. J. Syst. Evol. Microbiol.">
        <title>The Global Catalogue of Microorganisms (GCM) 10K type strain sequencing project: providing services to taxonomists for standard genome sequencing and annotation.</title>
        <authorList>
            <consortium name="The Broad Institute Genomics Platform"/>
            <consortium name="The Broad Institute Genome Sequencing Center for Infectious Disease"/>
            <person name="Wu L."/>
            <person name="Ma J."/>
        </authorList>
    </citation>
    <scope>NUCLEOTIDE SEQUENCE [LARGE SCALE GENOMIC DNA]</scope>
    <source>
        <strain evidence="3">KCTC 42424</strain>
    </source>
</reference>
<gene>
    <name evidence="2" type="ORF">ACFOMG_15675</name>
</gene>
<evidence type="ECO:0000313" key="2">
    <source>
        <dbReference type="EMBL" id="MFC3681544.1"/>
    </source>
</evidence>
<feature type="compositionally biased region" description="Polar residues" evidence="1">
    <location>
        <begin position="302"/>
        <end position="331"/>
    </location>
</feature>
<proteinExistence type="predicted"/>
<dbReference type="InterPro" id="IPR010775">
    <property type="entry name" value="DUF1365"/>
</dbReference>
<organism evidence="2 3">
    <name type="scientific">Bacterioplanoides pacificum</name>
    <dbReference type="NCBI Taxonomy" id="1171596"/>
    <lineage>
        <taxon>Bacteria</taxon>
        <taxon>Pseudomonadati</taxon>
        <taxon>Pseudomonadota</taxon>
        <taxon>Gammaproteobacteria</taxon>
        <taxon>Oceanospirillales</taxon>
        <taxon>Oceanospirillaceae</taxon>
        <taxon>Bacterioplanoides</taxon>
    </lineage>
</organism>
<protein>
    <submittedName>
        <fullName evidence="2">DUF1365 domain-containing protein</fullName>
    </submittedName>
</protein>